<feature type="domain" description="Disease resistance protein winged helix" evidence="8">
    <location>
        <begin position="427"/>
        <end position="498"/>
    </location>
</feature>
<evidence type="ECO:0000256" key="4">
    <source>
        <dbReference type="ARBA" id="ARBA00022821"/>
    </source>
</evidence>
<dbReference type="Gene3D" id="3.80.10.10">
    <property type="entry name" value="Ribonuclease Inhibitor"/>
    <property type="match status" value="5"/>
</dbReference>
<keyword evidence="1" id="KW-0433">Leucine-rich repeat</keyword>
<dbReference type="InterPro" id="IPR042197">
    <property type="entry name" value="Apaf_helical"/>
</dbReference>
<protein>
    <submittedName>
        <fullName evidence="11 12">disease resistance protein RGA2-like isoform X1</fullName>
    </submittedName>
</protein>
<dbReference type="Gene3D" id="1.20.5.4130">
    <property type="match status" value="1"/>
</dbReference>
<dbReference type="PANTHER" id="PTHR36766">
    <property type="entry name" value="PLANT BROAD-SPECTRUM MILDEW RESISTANCE PROTEIN RPW8"/>
    <property type="match status" value="1"/>
</dbReference>
<evidence type="ECO:0000313" key="11">
    <source>
        <dbReference type="RefSeq" id="XP_015902148.1"/>
    </source>
</evidence>
<dbReference type="PANTHER" id="PTHR36766:SF38">
    <property type="entry name" value="DISEASE RESISTANCE PROTEIN RGA3"/>
    <property type="match status" value="1"/>
</dbReference>
<proteinExistence type="predicted"/>
<dbReference type="SUPFAM" id="SSF52540">
    <property type="entry name" value="P-loop containing nucleoside triphosphate hydrolases"/>
    <property type="match status" value="1"/>
</dbReference>
<dbReference type="GO" id="GO:0043531">
    <property type="term" value="F:ADP binding"/>
    <property type="evidence" value="ECO:0007669"/>
    <property type="project" value="InterPro"/>
</dbReference>
<dbReference type="Pfam" id="PF25019">
    <property type="entry name" value="LRR_R13L1-DRL21"/>
    <property type="match status" value="2"/>
</dbReference>
<feature type="domain" description="R13L1/DRL21-like LRR repeat region" evidence="10">
    <location>
        <begin position="917"/>
        <end position="994"/>
    </location>
</feature>
<evidence type="ECO:0000256" key="5">
    <source>
        <dbReference type="ARBA" id="ARBA00022840"/>
    </source>
</evidence>
<dbReference type="GO" id="GO:0051707">
    <property type="term" value="P:response to other organism"/>
    <property type="evidence" value="ECO:0007669"/>
    <property type="project" value="UniProtKB-ARBA"/>
</dbReference>
<accession>A0A6P6FP90</accession>
<dbReference type="Pfam" id="PF23559">
    <property type="entry name" value="WHD_DRP"/>
    <property type="match status" value="1"/>
</dbReference>
<name>A0A6P6FP90_ZIZJJ</name>
<dbReference type="Gene3D" id="1.10.8.430">
    <property type="entry name" value="Helical domain of apoptotic protease-activating factors"/>
    <property type="match status" value="1"/>
</dbReference>
<evidence type="ECO:0000259" key="10">
    <source>
        <dbReference type="Pfam" id="PF25019"/>
    </source>
</evidence>
<keyword evidence="3" id="KW-0547">Nucleotide-binding</keyword>
<dbReference type="InterPro" id="IPR032675">
    <property type="entry name" value="LRR_dom_sf"/>
</dbReference>
<evidence type="ECO:0000259" key="7">
    <source>
        <dbReference type="Pfam" id="PF18052"/>
    </source>
</evidence>
<dbReference type="Pfam" id="PF00931">
    <property type="entry name" value="NB-ARC"/>
    <property type="match status" value="1"/>
</dbReference>
<dbReference type="InterPro" id="IPR001611">
    <property type="entry name" value="Leu-rich_rpt"/>
</dbReference>
<evidence type="ECO:0000256" key="1">
    <source>
        <dbReference type="ARBA" id="ARBA00022614"/>
    </source>
</evidence>
<dbReference type="Pfam" id="PF18052">
    <property type="entry name" value="Rx_N"/>
    <property type="match status" value="1"/>
</dbReference>
<dbReference type="SMART" id="SM00369">
    <property type="entry name" value="LRR_TYP"/>
    <property type="match status" value="3"/>
</dbReference>
<evidence type="ECO:0000256" key="2">
    <source>
        <dbReference type="ARBA" id="ARBA00022737"/>
    </source>
</evidence>
<evidence type="ECO:0000259" key="6">
    <source>
        <dbReference type="Pfam" id="PF00931"/>
    </source>
</evidence>
<dbReference type="InterPro" id="IPR058922">
    <property type="entry name" value="WHD_DRP"/>
</dbReference>
<dbReference type="InterPro" id="IPR055414">
    <property type="entry name" value="LRR_R13L4/SHOC2-like"/>
</dbReference>
<reference evidence="11 12" key="1">
    <citation type="submission" date="2022-04" db="UniProtKB">
        <authorList>
            <consortium name="RefSeq"/>
        </authorList>
    </citation>
    <scope>IDENTIFICATION</scope>
    <source>
        <tissue evidence="11 12">In vitro plantlets</tissue>
    </source>
</reference>
<feature type="domain" description="NB-ARC" evidence="6">
    <location>
        <begin position="176"/>
        <end position="343"/>
    </location>
</feature>
<dbReference type="InterPro" id="IPR041118">
    <property type="entry name" value="Rx_N"/>
</dbReference>
<feature type="domain" description="Disease resistance R13L4/SHOC-2-like LRR" evidence="9">
    <location>
        <begin position="1127"/>
        <end position="1237"/>
    </location>
</feature>
<dbReference type="InterPro" id="IPR003591">
    <property type="entry name" value="Leu-rich_rpt_typical-subtyp"/>
</dbReference>
<dbReference type="Gene3D" id="3.40.50.300">
    <property type="entry name" value="P-loop containing nucleotide triphosphate hydrolases"/>
    <property type="match status" value="1"/>
</dbReference>
<dbReference type="InterPro" id="IPR056789">
    <property type="entry name" value="LRR_R13L1-DRL21"/>
</dbReference>
<keyword evidence="4" id="KW-0611">Plant defense</keyword>
<dbReference type="InterPro" id="IPR038005">
    <property type="entry name" value="RX-like_CC"/>
</dbReference>
<sequence length="1301" mass="148334">MADSILFGIAQKIIENIASVAVQEIGSIWGVTKELSGLEETISTIKDVLLDAEEKKNHNHQVSSWLKKLEGVVYEADDLMDNFSTEASRLQLMSGSNMSKKVRTFFSSSNQLVFHRTMAHKIKDINNRLAAISKNHKNFHLEVHHEESRVVLRDREQTHSYIPEKEVIGRESDRKAILDLLLDPNVEEDVSVLPIVGLGGLGKTTLAQFVFNHEKVQTNFDLKMWVCVSENFEVKSLVKRILNSATKKSTETKLMDQLQRELRDTINGKRYFLVLDDVWNEDREKWLKLKNLLSNGAKGSRILITTRSQVVGNITTSSIKPYALGILNKDESWSLFKNVAFKLRHEPNNPNTNKIAMEIVDKCGGIPLAIRTIGSMLYSKPEAQWSSFLEMEFSRMPQNENDILPTLKLSYDNLPSHLKHCFAYCSLFPKDYEIEVDMLIKLWMAQGFIKSSSSGQSLEEEGFDIFSELHARSFFQEVKEHYRKKLECKMHDLMHDLAVQVAGTECTTLQSVGENINGRTRHVSFNFNLDPSNQFPTFLSKKNRIRTILLPQQSRDSKMLIDCDVPLGLKFLRTLDLHRSGLKKVPNSIGKLKHLRYLNLFGNEEIKTLPNSITKLHNLQTLKLSCCDGLVELPRDLKKLVNLRHLENDECNSLTHMPRGLGQLSNLVTLKEFIVNEDGMGPTNKQHNQAQVGVGGLNELMELNNLRGELYIRNLRYGKDASKEYKDAKLKEKQHLRALGLRWSNGSNDKDDNVDATSEAEDYEITLESLQPHPNLKELYIFDYRAGVRLASWFSSLTTLDRLLLNGCDKIKNVSALSQLPCLKALWLEKLPSLEYISNNNATSVPLLSTLQMLEFLDLPNLKGWWKDVGEEEEKDIPLFECLSELNIWHAPKLTSNMPLYPYLEGELRLTDNHRLKTFQRTQQMKMMDSVSPLSNLTSLYIIGIESLQSLSEVKTYSLTSLRKLCVEKCPKLKIFLPAIQHLTSLQELEIISCHEVDIYGDSGDGNMWQALQSLLFLRLQDLPQLETLPDELQQLISLQKLTLEECKSLVVIPGWIGNLKSLRELRIKGSNKLTSLPEGMSQLTSLQSLYISDLPQLKTLPDGLQELTSLQKLTLEECKSLVDIPKWIGKLKSLRELRIMGSDKFTSLPDGMHELTSLQSLEIRDLPQLETLPDCLQQLTSLQQLILERCKSLMDIPEWIGNLKSLRRLHISGINKLTSLPEGMRQLTSLQSLYIGDCDPILKQRCERETGEDWHKISHSPSFSIDGERINPPQEPSTSSSSAALDKIFKSFRRLQLRNN</sequence>
<dbReference type="RefSeq" id="XP_015902148.1">
    <property type="nucleotide sequence ID" value="XM_016046662.2"/>
</dbReference>
<dbReference type="Gene3D" id="1.10.10.10">
    <property type="entry name" value="Winged helix-like DNA-binding domain superfamily/Winged helix DNA-binding domain"/>
    <property type="match status" value="1"/>
</dbReference>
<dbReference type="GO" id="GO:0005524">
    <property type="term" value="F:ATP binding"/>
    <property type="evidence" value="ECO:0007669"/>
    <property type="project" value="UniProtKB-KW"/>
</dbReference>
<dbReference type="CDD" id="cd14798">
    <property type="entry name" value="RX-CC_like"/>
    <property type="match status" value="1"/>
</dbReference>
<keyword evidence="5" id="KW-0067">ATP-binding</keyword>
<gene>
    <name evidence="11 12" type="primary">LOC107435110</name>
</gene>
<evidence type="ECO:0000256" key="3">
    <source>
        <dbReference type="ARBA" id="ARBA00022741"/>
    </source>
</evidence>
<dbReference type="InterPro" id="IPR002182">
    <property type="entry name" value="NB-ARC"/>
</dbReference>
<feature type="domain" description="R13L1/DRL21-like LRR repeat region" evidence="10">
    <location>
        <begin position="697"/>
        <end position="830"/>
    </location>
</feature>
<dbReference type="SUPFAM" id="SSF52058">
    <property type="entry name" value="L domain-like"/>
    <property type="match status" value="2"/>
</dbReference>
<feature type="domain" description="Disease resistance N-terminal" evidence="7">
    <location>
        <begin position="11"/>
        <end position="99"/>
    </location>
</feature>
<organism evidence="12">
    <name type="scientific">Ziziphus jujuba</name>
    <name type="common">Chinese jujube</name>
    <name type="synonym">Ziziphus sativa</name>
    <dbReference type="NCBI Taxonomy" id="326968"/>
    <lineage>
        <taxon>Eukaryota</taxon>
        <taxon>Viridiplantae</taxon>
        <taxon>Streptophyta</taxon>
        <taxon>Embryophyta</taxon>
        <taxon>Tracheophyta</taxon>
        <taxon>Spermatophyta</taxon>
        <taxon>Magnoliopsida</taxon>
        <taxon>eudicotyledons</taxon>
        <taxon>Gunneridae</taxon>
        <taxon>Pentapetalae</taxon>
        <taxon>rosids</taxon>
        <taxon>fabids</taxon>
        <taxon>Rosales</taxon>
        <taxon>Rhamnaceae</taxon>
        <taxon>Paliureae</taxon>
        <taxon>Ziziphus</taxon>
    </lineage>
</organism>
<evidence type="ECO:0000259" key="8">
    <source>
        <dbReference type="Pfam" id="PF23559"/>
    </source>
</evidence>
<dbReference type="Pfam" id="PF23598">
    <property type="entry name" value="LRR_14"/>
    <property type="match status" value="1"/>
</dbReference>
<evidence type="ECO:0000313" key="12">
    <source>
        <dbReference type="RefSeq" id="XP_015902150.1"/>
    </source>
</evidence>
<dbReference type="PRINTS" id="PR00364">
    <property type="entry name" value="DISEASERSIST"/>
</dbReference>
<dbReference type="InterPro" id="IPR027417">
    <property type="entry name" value="P-loop_NTPase"/>
</dbReference>
<dbReference type="InterPro" id="IPR036388">
    <property type="entry name" value="WH-like_DNA-bd_sf"/>
</dbReference>
<evidence type="ECO:0000259" key="9">
    <source>
        <dbReference type="Pfam" id="PF23598"/>
    </source>
</evidence>
<dbReference type="GO" id="GO:0006952">
    <property type="term" value="P:defense response"/>
    <property type="evidence" value="ECO:0007669"/>
    <property type="project" value="UniProtKB-KW"/>
</dbReference>
<dbReference type="RefSeq" id="XP_015902150.1">
    <property type="nucleotide sequence ID" value="XM_016046664.2"/>
</dbReference>
<dbReference type="FunFam" id="3.40.50.300:FF:001091">
    <property type="entry name" value="Probable disease resistance protein At1g61300"/>
    <property type="match status" value="1"/>
</dbReference>
<dbReference type="FunFam" id="1.10.10.10:FF:000322">
    <property type="entry name" value="Probable disease resistance protein At1g63360"/>
    <property type="match status" value="1"/>
</dbReference>
<dbReference type="Pfam" id="PF13855">
    <property type="entry name" value="LRR_8"/>
    <property type="match status" value="1"/>
</dbReference>
<keyword evidence="2" id="KW-0677">Repeat</keyword>